<protein>
    <recommendedName>
        <fullName evidence="1">diguanylate cyclase</fullName>
        <ecNumber evidence="1">2.7.7.65</ecNumber>
    </recommendedName>
</protein>
<dbReference type="Proteomes" id="UP000234329">
    <property type="component" value="Unassembled WGS sequence"/>
</dbReference>
<proteinExistence type="predicted"/>
<dbReference type="EC" id="2.7.7.65" evidence="1"/>
<gene>
    <name evidence="4" type="ORF">B1757_11140</name>
</gene>
<sequence>MHAVSGFADRASIACIFWPSLTSVCLRPEVLHFILERSLHIKHLRRHPENSLLAVIDMDKFKPINDRYGHLNGDRVLKVFVSIFRETLRETDIFGRLGGDEFAIIFRNCNLMEVTDILSRVQAKMKKVKITLADDAVSISASIGLTELYHEDQPFSLALARADQALYQVKQNGGGNFATNTAPAPT</sequence>
<dbReference type="SUPFAM" id="SSF55073">
    <property type="entry name" value="Nucleotide cyclase"/>
    <property type="match status" value="1"/>
</dbReference>
<name>A0A2I1DK66_9PROT</name>
<dbReference type="InterPro" id="IPR000160">
    <property type="entry name" value="GGDEF_dom"/>
</dbReference>
<dbReference type="InterPro" id="IPR050469">
    <property type="entry name" value="Diguanylate_Cyclase"/>
</dbReference>
<dbReference type="InParanoid" id="A0A2I1DK66"/>
<accession>A0A2I1DK66</accession>
<dbReference type="GO" id="GO:0052621">
    <property type="term" value="F:diguanylate cyclase activity"/>
    <property type="evidence" value="ECO:0007669"/>
    <property type="project" value="UniProtKB-EC"/>
</dbReference>
<dbReference type="PANTHER" id="PTHR45138:SF9">
    <property type="entry name" value="DIGUANYLATE CYCLASE DGCM-RELATED"/>
    <property type="match status" value="1"/>
</dbReference>
<dbReference type="OrthoDB" id="5289318at2"/>
<dbReference type="Gene3D" id="3.30.70.270">
    <property type="match status" value="1"/>
</dbReference>
<keyword evidence="5" id="KW-1185">Reference proteome</keyword>
<dbReference type="PANTHER" id="PTHR45138">
    <property type="entry name" value="REGULATORY COMPONENTS OF SENSORY TRANSDUCTION SYSTEM"/>
    <property type="match status" value="1"/>
</dbReference>
<dbReference type="PROSITE" id="PS50887">
    <property type="entry name" value="GGDEF"/>
    <property type="match status" value="1"/>
</dbReference>
<evidence type="ECO:0000259" key="3">
    <source>
        <dbReference type="PROSITE" id="PS50887"/>
    </source>
</evidence>
<feature type="domain" description="GGDEF" evidence="3">
    <location>
        <begin position="49"/>
        <end position="182"/>
    </location>
</feature>
<dbReference type="CDD" id="cd01949">
    <property type="entry name" value="GGDEF"/>
    <property type="match status" value="1"/>
</dbReference>
<dbReference type="SMART" id="SM00267">
    <property type="entry name" value="GGDEF"/>
    <property type="match status" value="1"/>
</dbReference>
<organism evidence="4 5">
    <name type="scientific">Acidithiobacillus marinus</name>
    <dbReference type="NCBI Taxonomy" id="187490"/>
    <lineage>
        <taxon>Bacteria</taxon>
        <taxon>Pseudomonadati</taxon>
        <taxon>Pseudomonadota</taxon>
        <taxon>Acidithiobacillia</taxon>
        <taxon>Acidithiobacillales</taxon>
        <taxon>Acidithiobacillaceae</taxon>
        <taxon>Acidithiobacillus</taxon>
    </lineage>
</organism>
<reference evidence="4 5" key="1">
    <citation type="submission" date="2017-03" db="EMBL/GenBank/DDBJ databases">
        <title>Draft genime sequence of the acidophilic sulfur-oxidizing bacterium Acidithiobacillus sp. SH, isolated from seawater.</title>
        <authorList>
            <person name="Sharmin S."/>
            <person name="Tokuhisa M."/>
            <person name="Kanao T."/>
            <person name="Kamimura K."/>
        </authorList>
    </citation>
    <scope>NUCLEOTIDE SEQUENCE [LARGE SCALE GENOMIC DNA]</scope>
    <source>
        <strain evidence="4 5">SH</strain>
    </source>
</reference>
<comment type="catalytic activity">
    <reaction evidence="2">
        <text>2 GTP = 3',3'-c-di-GMP + 2 diphosphate</text>
        <dbReference type="Rhea" id="RHEA:24898"/>
        <dbReference type="ChEBI" id="CHEBI:33019"/>
        <dbReference type="ChEBI" id="CHEBI:37565"/>
        <dbReference type="ChEBI" id="CHEBI:58805"/>
        <dbReference type="EC" id="2.7.7.65"/>
    </reaction>
</comment>
<dbReference type="EMBL" id="MXAV01000040">
    <property type="protein sequence ID" value="PKY10261.1"/>
    <property type="molecule type" value="Genomic_DNA"/>
</dbReference>
<comment type="caution">
    <text evidence="4">The sequence shown here is derived from an EMBL/GenBank/DDBJ whole genome shotgun (WGS) entry which is preliminary data.</text>
</comment>
<evidence type="ECO:0000256" key="2">
    <source>
        <dbReference type="ARBA" id="ARBA00034247"/>
    </source>
</evidence>
<dbReference type="Pfam" id="PF00990">
    <property type="entry name" value="GGDEF"/>
    <property type="match status" value="1"/>
</dbReference>
<evidence type="ECO:0000256" key="1">
    <source>
        <dbReference type="ARBA" id="ARBA00012528"/>
    </source>
</evidence>
<dbReference type="InterPro" id="IPR029787">
    <property type="entry name" value="Nucleotide_cyclase"/>
</dbReference>
<evidence type="ECO:0000313" key="5">
    <source>
        <dbReference type="Proteomes" id="UP000234329"/>
    </source>
</evidence>
<evidence type="ECO:0000313" key="4">
    <source>
        <dbReference type="EMBL" id="PKY10261.1"/>
    </source>
</evidence>
<dbReference type="AlphaFoldDB" id="A0A2I1DK66"/>
<dbReference type="InterPro" id="IPR043128">
    <property type="entry name" value="Rev_trsase/Diguanyl_cyclase"/>
</dbReference>
<dbReference type="NCBIfam" id="TIGR00254">
    <property type="entry name" value="GGDEF"/>
    <property type="match status" value="1"/>
</dbReference>